<feature type="domain" description="Insertion element IS402-like" evidence="3">
    <location>
        <begin position="9"/>
        <end position="62"/>
    </location>
</feature>
<sequence>MPGGCKGKRGPRTNNRLFMDAIFWMARSGARWRDLPERFGDHRIVKRRYYDWVGRGVLHDLFQALSQDGDFEWLCVDATVIRAHQHASGARKAKGGPDAQGLGRSKGGLGTKLHVATDSLGNPANLLASPGHRGEVLFGAPLIKGIACRFVIADRAYDAEHFHDTILDAGAEPVIPPRPNRRRPHAYDKDLYKERNLVERFFNKLKHFRRIATRYDKLLANFMGFVTLGAIHILLR</sequence>
<dbReference type="Pfam" id="PF13340">
    <property type="entry name" value="DUF4096"/>
    <property type="match status" value="1"/>
</dbReference>
<keyword evidence="1" id="KW-0472">Membrane</keyword>
<dbReference type="GO" id="GO:0006313">
    <property type="term" value="P:DNA transposition"/>
    <property type="evidence" value="ECO:0007669"/>
    <property type="project" value="InterPro"/>
</dbReference>
<evidence type="ECO:0000313" key="5">
    <source>
        <dbReference type="EMBL" id="QND61447.1"/>
    </source>
</evidence>
<evidence type="ECO:0000259" key="3">
    <source>
        <dbReference type="Pfam" id="PF13340"/>
    </source>
</evidence>
<reference evidence="6" key="1">
    <citation type="journal article" date="2020" name="Mol. Plant Microbe">
        <title>Rhizobial microsymbionts of the narrowly endemic Oxytropis species growing in Kamchatka are characterized by significant genetic diversity and possess a set of genes that are associated with T3SS and T6SS secretion systems and can affect the development of symbiosis.</title>
        <authorList>
            <person name="Safronova V."/>
            <person name="Guro P."/>
            <person name="Sazanova A."/>
            <person name="Kuznetsova I."/>
            <person name="Belimov A."/>
            <person name="Yakubov V."/>
            <person name="Chirak E."/>
            <person name="Afonin A."/>
            <person name="Gogolev Y."/>
            <person name="Andronov E."/>
            <person name="Tikhonovich I."/>
        </authorList>
    </citation>
    <scope>NUCLEOTIDE SEQUENCE [LARGE SCALE GENOMIC DNA]</scope>
    <source>
        <strain evidence="6">583</strain>
    </source>
</reference>
<accession>A0A7G6T3D3</accession>
<dbReference type="EMBL" id="CP050296">
    <property type="protein sequence ID" value="QND61265.1"/>
    <property type="molecule type" value="Genomic_DNA"/>
</dbReference>
<evidence type="ECO:0000256" key="1">
    <source>
        <dbReference type="SAM" id="Phobius"/>
    </source>
</evidence>
<evidence type="ECO:0000259" key="2">
    <source>
        <dbReference type="Pfam" id="PF01609"/>
    </source>
</evidence>
<keyword evidence="1" id="KW-1133">Transmembrane helix</keyword>
<reference evidence="4" key="2">
    <citation type="journal article" date="2020" name="Mol. Plant Microbe Interact.">
        <title>Complete genome sequences of four natural Pseudomonas isolates that catabolize a wide range of aromatic compounds relevant to lignin valorization.</title>
        <authorList>
            <person name="Hatmaker E.A."/>
            <person name="Presle G."/>
            <person name="Cannon O."/>
            <person name="Guss A.M."/>
            <person name="Elkins J.G."/>
        </authorList>
    </citation>
    <scope>NUCLEOTIDE SEQUENCE</scope>
    <source>
        <strain evidence="4">583</strain>
    </source>
</reference>
<proteinExistence type="predicted"/>
<feature type="domain" description="Transposase IS4-like" evidence="2">
    <location>
        <begin position="74"/>
        <end position="228"/>
    </location>
</feature>
<organism evidence="4 6">
    <name type="scientific">Mesorhizobium huakuii</name>
    <dbReference type="NCBI Taxonomy" id="28104"/>
    <lineage>
        <taxon>Bacteria</taxon>
        <taxon>Pseudomonadati</taxon>
        <taxon>Pseudomonadota</taxon>
        <taxon>Alphaproteobacteria</taxon>
        <taxon>Hyphomicrobiales</taxon>
        <taxon>Phyllobacteriaceae</taxon>
        <taxon>Mesorhizobium</taxon>
    </lineage>
</organism>
<dbReference type="InterPro" id="IPR025161">
    <property type="entry name" value="IS402-like_dom"/>
</dbReference>
<dbReference type="InterPro" id="IPR002559">
    <property type="entry name" value="Transposase_11"/>
</dbReference>
<name>A0A7G6T3D3_9HYPH</name>
<dbReference type="EMBL" id="CP050296">
    <property type="protein sequence ID" value="QND61447.1"/>
    <property type="molecule type" value="Genomic_DNA"/>
</dbReference>
<dbReference type="Pfam" id="PF01609">
    <property type="entry name" value="DDE_Tnp_1"/>
    <property type="match status" value="1"/>
</dbReference>
<dbReference type="AlphaFoldDB" id="A0A7G6T3D3"/>
<protein>
    <submittedName>
        <fullName evidence="4">IS5 family transposase</fullName>
    </submittedName>
</protein>
<evidence type="ECO:0000313" key="6">
    <source>
        <dbReference type="Proteomes" id="UP000515465"/>
    </source>
</evidence>
<dbReference type="PANTHER" id="PTHR30007">
    <property type="entry name" value="PHP DOMAIN PROTEIN"/>
    <property type="match status" value="1"/>
</dbReference>
<dbReference type="GO" id="GO:0003677">
    <property type="term" value="F:DNA binding"/>
    <property type="evidence" value="ECO:0007669"/>
    <property type="project" value="InterPro"/>
</dbReference>
<dbReference type="GO" id="GO:0004803">
    <property type="term" value="F:transposase activity"/>
    <property type="evidence" value="ECO:0007669"/>
    <property type="project" value="InterPro"/>
</dbReference>
<dbReference type="Proteomes" id="UP000515465">
    <property type="component" value="Chromosome"/>
</dbReference>
<feature type="transmembrane region" description="Helical" evidence="1">
    <location>
        <begin position="218"/>
        <end position="235"/>
    </location>
</feature>
<evidence type="ECO:0000313" key="4">
    <source>
        <dbReference type="EMBL" id="QND61265.1"/>
    </source>
</evidence>
<keyword evidence="1" id="KW-0812">Transmembrane</keyword>
<dbReference type="PANTHER" id="PTHR30007:SF1">
    <property type="entry name" value="BLR1914 PROTEIN"/>
    <property type="match status" value="1"/>
</dbReference>
<gene>
    <name evidence="4" type="ORF">HB778_15155</name>
    <name evidence="5" type="ORF">HB778_28305</name>
</gene>
<dbReference type="NCBIfam" id="NF033580">
    <property type="entry name" value="transpos_IS5_3"/>
    <property type="match status" value="1"/>
</dbReference>